<evidence type="ECO:0000256" key="5">
    <source>
        <dbReference type="ARBA" id="ARBA00023136"/>
    </source>
</evidence>
<organism evidence="9 10">
    <name type="scientific">Chiloscyllium punctatum</name>
    <name type="common">Brownbanded bambooshark</name>
    <name type="synonym">Hemiscyllium punctatum</name>
    <dbReference type="NCBI Taxonomy" id="137246"/>
    <lineage>
        <taxon>Eukaryota</taxon>
        <taxon>Metazoa</taxon>
        <taxon>Chordata</taxon>
        <taxon>Craniata</taxon>
        <taxon>Vertebrata</taxon>
        <taxon>Chondrichthyes</taxon>
        <taxon>Elasmobranchii</taxon>
        <taxon>Galeomorphii</taxon>
        <taxon>Galeoidea</taxon>
        <taxon>Orectolobiformes</taxon>
        <taxon>Hemiscylliidae</taxon>
        <taxon>Chiloscyllium</taxon>
    </lineage>
</organism>
<dbReference type="OrthoDB" id="292213at2759"/>
<dbReference type="AlphaFoldDB" id="A0A401SDL4"/>
<dbReference type="SMART" id="SM00679">
    <property type="entry name" value="CTNS"/>
    <property type="match status" value="2"/>
</dbReference>
<name>A0A401SDL4_CHIPU</name>
<keyword evidence="10" id="KW-1185">Reference proteome</keyword>
<evidence type="ECO:0000256" key="2">
    <source>
        <dbReference type="ARBA" id="ARBA00022692"/>
    </source>
</evidence>
<dbReference type="GO" id="GO:0005768">
    <property type="term" value="C:endosome"/>
    <property type="evidence" value="ECO:0007669"/>
    <property type="project" value="TreeGrafter"/>
</dbReference>
<dbReference type="InterPro" id="IPR006603">
    <property type="entry name" value="PQ-loop_rpt"/>
</dbReference>
<dbReference type="PANTHER" id="PTHR14856:SF11">
    <property type="entry name" value="PQ-LOOP REPEAT-CONTAINING PROTEIN 1 ISOFORM X1"/>
    <property type="match status" value="1"/>
</dbReference>
<dbReference type="PANTHER" id="PTHR14856">
    <property type="entry name" value="PQ-LOOP REPEAT-CONTAINING PROTEIN 1-LIKE PROTEIN"/>
    <property type="match status" value="1"/>
</dbReference>
<dbReference type="Gene3D" id="1.20.1280.290">
    <property type="match status" value="2"/>
</dbReference>
<dbReference type="GO" id="GO:0045332">
    <property type="term" value="P:phospholipid translocation"/>
    <property type="evidence" value="ECO:0007669"/>
    <property type="project" value="TreeGrafter"/>
</dbReference>
<sequence>MADVKSHSFLSEMGSDSAWSLLSWVASLLMVFGGAAPYIPQYRDIQKSGSAEGFSTHVCLVMLVANILRLFFWFGKHFELTLLWQSIVLIITMLALLHLCCTVQSSSRMSTSRHLFTDFDPRYFWAWSRFLDYIQFCLTFTVLCLLITYLLIDSELYVESLGFSAVLIEAMLGMPQLLQNFKNKSTAGMSVKMVLLWTLGDIFKTTYFIINATPVQFWICGTVQICIDIAIFFQVFIYGQGDHEKYM</sequence>
<gene>
    <name evidence="9" type="ORF">chiPu_0006873</name>
</gene>
<evidence type="ECO:0000256" key="1">
    <source>
        <dbReference type="ARBA" id="ARBA00004141"/>
    </source>
</evidence>
<dbReference type="FunFam" id="1.20.1280.290:FF:000005">
    <property type="entry name" value="PQ-loop repeat-containing protein 1"/>
    <property type="match status" value="1"/>
</dbReference>
<evidence type="ECO:0000313" key="10">
    <source>
        <dbReference type="Proteomes" id="UP000287033"/>
    </source>
</evidence>
<feature type="transmembrane region" description="Helical" evidence="8">
    <location>
        <begin position="81"/>
        <end position="103"/>
    </location>
</feature>
<keyword evidence="2 8" id="KW-0812">Transmembrane</keyword>
<proteinExistence type="predicted"/>
<keyword evidence="3" id="KW-0677">Repeat</keyword>
<evidence type="ECO:0000313" key="9">
    <source>
        <dbReference type="EMBL" id="GCC28443.1"/>
    </source>
</evidence>
<reference evidence="9 10" key="1">
    <citation type="journal article" date="2018" name="Nat. Ecol. Evol.">
        <title>Shark genomes provide insights into elasmobranch evolution and the origin of vertebrates.</title>
        <authorList>
            <person name="Hara Y"/>
            <person name="Yamaguchi K"/>
            <person name="Onimaru K"/>
            <person name="Kadota M"/>
            <person name="Koyanagi M"/>
            <person name="Keeley SD"/>
            <person name="Tatsumi K"/>
            <person name="Tanaka K"/>
            <person name="Motone F"/>
            <person name="Kageyama Y"/>
            <person name="Nozu R"/>
            <person name="Adachi N"/>
            <person name="Nishimura O"/>
            <person name="Nakagawa R"/>
            <person name="Tanegashima C"/>
            <person name="Kiyatake I"/>
            <person name="Matsumoto R"/>
            <person name="Murakumo K"/>
            <person name="Nishida K"/>
            <person name="Terakita A"/>
            <person name="Kuratani S"/>
            <person name="Sato K"/>
            <person name="Hyodo S Kuraku.S."/>
        </authorList>
    </citation>
    <scope>NUCLEOTIDE SEQUENCE [LARGE SCALE GENOMIC DNA]</scope>
</reference>
<feature type="transmembrane region" description="Helical" evidence="8">
    <location>
        <begin position="51"/>
        <end position="75"/>
    </location>
</feature>
<feature type="transmembrane region" description="Helical" evidence="8">
    <location>
        <begin position="190"/>
        <end position="210"/>
    </location>
</feature>
<evidence type="ECO:0000256" key="3">
    <source>
        <dbReference type="ARBA" id="ARBA00022737"/>
    </source>
</evidence>
<dbReference type="OMA" id="QMSLDIY"/>
<feature type="transmembrane region" description="Helical" evidence="8">
    <location>
        <begin position="158"/>
        <end position="178"/>
    </location>
</feature>
<evidence type="ECO:0000256" key="7">
    <source>
        <dbReference type="ARBA" id="ARBA00043159"/>
    </source>
</evidence>
<keyword evidence="5 8" id="KW-0472">Membrane</keyword>
<keyword evidence="4 8" id="KW-1133">Transmembrane helix</keyword>
<feature type="transmembrane region" description="Helical" evidence="8">
    <location>
        <begin position="216"/>
        <end position="238"/>
    </location>
</feature>
<dbReference type="Proteomes" id="UP000287033">
    <property type="component" value="Unassembled WGS sequence"/>
</dbReference>
<feature type="transmembrane region" description="Helical" evidence="8">
    <location>
        <begin position="18"/>
        <end position="39"/>
    </location>
</feature>
<dbReference type="GO" id="GO:0005829">
    <property type="term" value="C:cytosol"/>
    <property type="evidence" value="ECO:0007669"/>
    <property type="project" value="GOC"/>
</dbReference>
<dbReference type="GO" id="GO:0005802">
    <property type="term" value="C:trans-Golgi network"/>
    <property type="evidence" value="ECO:0007669"/>
    <property type="project" value="TreeGrafter"/>
</dbReference>
<protein>
    <recommendedName>
        <fullName evidence="6">Solute carrier family 66 member 2</fullName>
    </recommendedName>
    <alternativeName>
        <fullName evidence="7">PQ-loop repeat-containing protein 1</fullName>
    </alternativeName>
</protein>
<dbReference type="InterPro" id="IPR052241">
    <property type="entry name" value="SLC66/Scramblase_ANY1"/>
</dbReference>
<comment type="caution">
    <text evidence="9">The sequence shown here is derived from an EMBL/GenBank/DDBJ whole genome shotgun (WGS) entry which is preliminary data.</text>
</comment>
<evidence type="ECO:0000256" key="6">
    <source>
        <dbReference type="ARBA" id="ARBA00040648"/>
    </source>
</evidence>
<dbReference type="EMBL" id="BEZZ01000205">
    <property type="protein sequence ID" value="GCC28443.1"/>
    <property type="molecule type" value="Genomic_DNA"/>
</dbReference>
<dbReference type="GO" id="GO:0016020">
    <property type="term" value="C:membrane"/>
    <property type="evidence" value="ECO:0007669"/>
    <property type="project" value="UniProtKB-SubCell"/>
</dbReference>
<dbReference type="GO" id="GO:0042147">
    <property type="term" value="P:retrograde transport, endosome to Golgi"/>
    <property type="evidence" value="ECO:0007669"/>
    <property type="project" value="TreeGrafter"/>
</dbReference>
<dbReference type="FunFam" id="1.20.1280.290:FF:000008">
    <property type="entry name" value="PQ-loop repeat-containing protein 1"/>
    <property type="match status" value="1"/>
</dbReference>
<evidence type="ECO:0000256" key="8">
    <source>
        <dbReference type="SAM" id="Phobius"/>
    </source>
</evidence>
<dbReference type="STRING" id="137246.A0A401SDL4"/>
<feature type="transmembrane region" description="Helical" evidence="8">
    <location>
        <begin position="130"/>
        <end position="152"/>
    </location>
</feature>
<evidence type="ECO:0000256" key="4">
    <source>
        <dbReference type="ARBA" id="ARBA00022989"/>
    </source>
</evidence>
<dbReference type="Pfam" id="PF04193">
    <property type="entry name" value="PQ-loop"/>
    <property type="match status" value="2"/>
</dbReference>
<accession>A0A401SDL4</accession>
<comment type="subcellular location">
    <subcellularLocation>
        <location evidence="1">Membrane</location>
        <topology evidence="1">Multi-pass membrane protein</topology>
    </subcellularLocation>
</comment>